<dbReference type="STRING" id="908809.ABG79_01697"/>
<name>A0A0R3JSP8_CALMK</name>
<dbReference type="InterPro" id="IPR015590">
    <property type="entry name" value="Aldehyde_DH_dom"/>
</dbReference>
<dbReference type="Gene3D" id="3.40.309.10">
    <property type="entry name" value="Aldehyde Dehydrogenase, Chain A, domain 2"/>
    <property type="match status" value="1"/>
</dbReference>
<evidence type="ECO:0000259" key="2">
    <source>
        <dbReference type="Pfam" id="PF00171"/>
    </source>
</evidence>
<dbReference type="InterPro" id="IPR016163">
    <property type="entry name" value="Ald_DH_C"/>
</dbReference>
<dbReference type="EMBL" id="LKHP01000009">
    <property type="protein sequence ID" value="KRQ86491.1"/>
    <property type="molecule type" value="Genomic_DNA"/>
</dbReference>
<keyword evidence="1" id="KW-0560">Oxidoreductase</keyword>
<keyword evidence="4" id="KW-1185">Reference proteome</keyword>
<accession>A0A0R3JSP8</accession>
<dbReference type="PANTHER" id="PTHR11699">
    <property type="entry name" value="ALDEHYDE DEHYDROGENASE-RELATED"/>
    <property type="match status" value="1"/>
</dbReference>
<protein>
    <submittedName>
        <fullName evidence="3">Aldehyde-alcohol dehydrogenase</fullName>
    </submittedName>
</protein>
<dbReference type="CDD" id="cd07122">
    <property type="entry name" value="ALDH_F20_ACDH"/>
    <property type="match status" value="1"/>
</dbReference>
<evidence type="ECO:0000256" key="1">
    <source>
        <dbReference type="ARBA" id="ARBA00023002"/>
    </source>
</evidence>
<dbReference type="InterPro" id="IPR016162">
    <property type="entry name" value="Ald_DH_N"/>
</dbReference>
<dbReference type="SUPFAM" id="SSF53720">
    <property type="entry name" value="ALDH-like"/>
    <property type="match status" value="1"/>
</dbReference>
<dbReference type="Gene3D" id="3.40.605.10">
    <property type="entry name" value="Aldehyde Dehydrogenase, Chain A, domain 1"/>
    <property type="match status" value="1"/>
</dbReference>
<dbReference type="Proteomes" id="UP000052015">
    <property type="component" value="Unassembled WGS sequence"/>
</dbReference>
<proteinExistence type="predicted"/>
<comment type="caution">
    <text evidence="3">The sequence shown here is derived from an EMBL/GenBank/DDBJ whole genome shotgun (WGS) entry which is preliminary data.</text>
</comment>
<evidence type="ECO:0000313" key="3">
    <source>
        <dbReference type="EMBL" id="KRQ86491.1"/>
    </source>
</evidence>
<dbReference type="NCBIfam" id="TIGR02518">
    <property type="entry name" value="EutH_ACDH"/>
    <property type="match status" value="1"/>
</dbReference>
<gene>
    <name evidence="3" type="primary">adhE_2</name>
    <name evidence="3" type="ORF">ABG79_01697</name>
</gene>
<dbReference type="GO" id="GO:0016620">
    <property type="term" value="F:oxidoreductase activity, acting on the aldehyde or oxo group of donors, NAD or NADP as acceptor"/>
    <property type="evidence" value="ECO:0007669"/>
    <property type="project" value="InterPro"/>
</dbReference>
<evidence type="ECO:0000313" key="4">
    <source>
        <dbReference type="Proteomes" id="UP000052015"/>
    </source>
</evidence>
<dbReference type="AlphaFoldDB" id="A0A0R3JSP8"/>
<dbReference type="Pfam" id="PF00171">
    <property type="entry name" value="Aldedh"/>
    <property type="match status" value="1"/>
</dbReference>
<reference evidence="3 4" key="1">
    <citation type="submission" date="2015-09" db="EMBL/GenBank/DDBJ databases">
        <title>Draft genome sequence of a Caloramator mitchellensis, a moderate thermophile from the Great Artesian Basin of Australia.</title>
        <authorList>
            <person name="Patel B.K."/>
        </authorList>
    </citation>
    <scope>NUCLEOTIDE SEQUENCE [LARGE SCALE GENOMIC DNA]</scope>
    <source>
        <strain evidence="3 4">VF08</strain>
    </source>
</reference>
<dbReference type="PATRIC" id="fig|908809.3.peg.1698"/>
<organism evidence="3 4">
    <name type="scientific">Caloramator mitchellensis</name>
    <dbReference type="NCBI Taxonomy" id="908809"/>
    <lineage>
        <taxon>Bacteria</taxon>
        <taxon>Bacillati</taxon>
        <taxon>Bacillota</taxon>
        <taxon>Clostridia</taxon>
        <taxon>Eubacteriales</taxon>
        <taxon>Clostridiaceae</taxon>
        <taxon>Caloramator</taxon>
    </lineage>
</organism>
<sequence length="486" mass="52715">MMDRDLISIQEARDLVRRAKEAQFKLSNLSQKELDEIVRSMAEEAYQNSERLAKMAVEETGFGKYEDKIIKNKFASKIVFESIKEVKTVGILKNDDINKILEIGVPIGIIAALIPSTNPTSTTIYKALIAIKSGNAIVFSPHPAAARCILETAKILEKAAIKSGAPEGIIGCLQNPTLEATNELMKNKDVALILATGGSAMVRAAYSSGKPALGVGPGNVPAFIERTADIPLSVKRIIESKTFDNGTICASEQAIVTENCIKEKVKEELILQGGYFLDEEEARKVAKVLVNPCGGLNPRIVGQPAIKIAQMAGLEIPDNIKVLIKEEKGVGKEFPFSMEKLSPILAFYTEENWEKACEKCIEILNFGGLGHTLVIHSNNEEVIMEFALKKPVSRLLINTSASQGAIGATTNLQPALTLGCGSIGGSSTSDNIGPLHLINIRRIAYGIRETNEIFSNSNEDKVDLDYLKKLIINEINKIKKGGVLNG</sequence>
<dbReference type="InterPro" id="IPR013357">
    <property type="entry name" value="Acetaldehyde_DH_acetylating"/>
</dbReference>
<feature type="domain" description="Aldehyde dehydrogenase" evidence="2">
    <location>
        <begin position="10"/>
        <end position="269"/>
    </location>
</feature>
<dbReference type="InterPro" id="IPR016161">
    <property type="entry name" value="Ald_DH/histidinol_DH"/>
</dbReference>